<sequence>MDLILSILGWILLGLVAGLIARLLVPGRQALGWVMTIGLGIAGSLLGGLVMWLTTGAGVFAPAGWLGSIICATGLLALWALFAARRRRSWWTFWRPRRRWF</sequence>
<organism evidence="2 3">
    <name type="scientific">Lignipirellula cremea</name>
    <dbReference type="NCBI Taxonomy" id="2528010"/>
    <lineage>
        <taxon>Bacteria</taxon>
        <taxon>Pseudomonadati</taxon>
        <taxon>Planctomycetota</taxon>
        <taxon>Planctomycetia</taxon>
        <taxon>Pirellulales</taxon>
        <taxon>Pirellulaceae</taxon>
        <taxon>Lignipirellula</taxon>
    </lineage>
</organism>
<keyword evidence="3" id="KW-1185">Reference proteome</keyword>
<dbReference type="RefSeq" id="WP_197442962.1">
    <property type="nucleotide sequence ID" value="NZ_CP036433.1"/>
</dbReference>
<feature type="transmembrane region" description="Helical" evidence="1">
    <location>
        <begin position="6"/>
        <end position="25"/>
    </location>
</feature>
<gene>
    <name evidence="2" type="ORF">Pla8534_06500</name>
</gene>
<reference evidence="2 3" key="1">
    <citation type="submission" date="2019-02" db="EMBL/GenBank/DDBJ databases">
        <title>Deep-cultivation of Planctomycetes and their phenomic and genomic characterization uncovers novel biology.</title>
        <authorList>
            <person name="Wiegand S."/>
            <person name="Jogler M."/>
            <person name="Boedeker C."/>
            <person name="Pinto D."/>
            <person name="Vollmers J."/>
            <person name="Rivas-Marin E."/>
            <person name="Kohn T."/>
            <person name="Peeters S.H."/>
            <person name="Heuer A."/>
            <person name="Rast P."/>
            <person name="Oberbeckmann S."/>
            <person name="Bunk B."/>
            <person name="Jeske O."/>
            <person name="Meyerdierks A."/>
            <person name="Storesund J.E."/>
            <person name="Kallscheuer N."/>
            <person name="Luecker S."/>
            <person name="Lage O.M."/>
            <person name="Pohl T."/>
            <person name="Merkel B.J."/>
            <person name="Hornburger P."/>
            <person name="Mueller R.-W."/>
            <person name="Bruemmer F."/>
            <person name="Labrenz M."/>
            <person name="Spormann A.M."/>
            <person name="Op den Camp H."/>
            <person name="Overmann J."/>
            <person name="Amann R."/>
            <person name="Jetten M.S.M."/>
            <person name="Mascher T."/>
            <person name="Medema M.H."/>
            <person name="Devos D.P."/>
            <person name="Kaster A.-K."/>
            <person name="Ovreas L."/>
            <person name="Rohde M."/>
            <person name="Galperin M.Y."/>
            <person name="Jogler C."/>
        </authorList>
    </citation>
    <scope>NUCLEOTIDE SEQUENCE [LARGE SCALE GENOMIC DNA]</scope>
    <source>
        <strain evidence="2 3">Pla85_3_4</strain>
    </source>
</reference>
<feature type="transmembrane region" description="Helical" evidence="1">
    <location>
        <begin position="65"/>
        <end position="84"/>
    </location>
</feature>
<evidence type="ECO:0008006" key="4">
    <source>
        <dbReference type="Google" id="ProtNLM"/>
    </source>
</evidence>
<dbReference type="Proteomes" id="UP000317648">
    <property type="component" value="Chromosome"/>
</dbReference>
<dbReference type="EMBL" id="CP036433">
    <property type="protein sequence ID" value="QDU92877.1"/>
    <property type="molecule type" value="Genomic_DNA"/>
</dbReference>
<accession>A0A518DM08</accession>
<proteinExistence type="predicted"/>
<dbReference type="AlphaFoldDB" id="A0A518DM08"/>
<dbReference type="KEGG" id="lcre:Pla8534_06500"/>
<protein>
    <recommendedName>
        <fullName evidence="4">Transglycosylase associated protein</fullName>
    </recommendedName>
</protein>
<evidence type="ECO:0000313" key="2">
    <source>
        <dbReference type="EMBL" id="QDU92877.1"/>
    </source>
</evidence>
<feature type="transmembrane region" description="Helical" evidence="1">
    <location>
        <begin position="32"/>
        <end position="53"/>
    </location>
</feature>
<keyword evidence="1" id="KW-0472">Membrane</keyword>
<evidence type="ECO:0000313" key="3">
    <source>
        <dbReference type="Proteomes" id="UP000317648"/>
    </source>
</evidence>
<keyword evidence="1" id="KW-0812">Transmembrane</keyword>
<evidence type="ECO:0000256" key="1">
    <source>
        <dbReference type="SAM" id="Phobius"/>
    </source>
</evidence>
<keyword evidence="1" id="KW-1133">Transmembrane helix</keyword>
<name>A0A518DM08_9BACT</name>